<dbReference type="Pfam" id="PF07238">
    <property type="entry name" value="PilZ"/>
    <property type="match status" value="1"/>
</dbReference>
<evidence type="ECO:0000313" key="2">
    <source>
        <dbReference type="EMBL" id="TRW89991.1"/>
    </source>
</evidence>
<dbReference type="RefSeq" id="WP_127028852.1">
    <property type="nucleotide sequence ID" value="NZ_RYFG02000120.1"/>
</dbReference>
<protein>
    <submittedName>
        <fullName evidence="2">PilZ domain-containing protein</fullName>
    </submittedName>
</protein>
<dbReference type="InterPro" id="IPR009875">
    <property type="entry name" value="PilZ_domain"/>
</dbReference>
<organism evidence="2 3">
    <name type="scientific">Candidatus Methylobacter oryzae</name>
    <dbReference type="NCBI Taxonomy" id="2497749"/>
    <lineage>
        <taxon>Bacteria</taxon>
        <taxon>Pseudomonadati</taxon>
        <taxon>Pseudomonadota</taxon>
        <taxon>Gammaproteobacteria</taxon>
        <taxon>Methylococcales</taxon>
        <taxon>Methylococcaceae</taxon>
        <taxon>Methylobacter</taxon>
    </lineage>
</organism>
<keyword evidence="3" id="KW-1185">Reference proteome</keyword>
<dbReference type="Gene3D" id="2.40.10.220">
    <property type="entry name" value="predicted glycosyltransferase like domains"/>
    <property type="match status" value="1"/>
</dbReference>
<evidence type="ECO:0000259" key="1">
    <source>
        <dbReference type="Pfam" id="PF07238"/>
    </source>
</evidence>
<comment type="caution">
    <text evidence="2">The sequence shown here is derived from an EMBL/GenBank/DDBJ whole genome shotgun (WGS) entry which is preliminary data.</text>
</comment>
<dbReference type="EMBL" id="RYFG02000120">
    <property type="protein sequence ID" value="TRW89991.1"/>
    <property type="molecule type" value="Genomic_DNA"/>
</dbReference>
<gene>
    <name evidence="2" type="ORF">EKO24_020440</name>
</gene>
<accession>A0ABY3C555</accession>
<sequence>MDNINTTKSEDRRGFFRIDDEVNLFYKKIDAKLAEEPHHVSDNILNSCSLTTALETVSEESNLLLYRLEKSMPEVADYLRIVDKKIDLLAQAIMMQGSDFKENNTRNVNISATGIAFDCEEILKEGDYLEIKILLISYMTAIVTYGKVIYCKNSQSDNSQYPYVVGVNFINMKDEDREMLIKYVVKEQLHQIRDKKQIS</sequence>
<evidence type="ECO:0000313" key="3">
    <source>
        <dbReference type="Proteomes" id="UP000733744"/>
    </source>
</evidence>
<proteinExistence type="predicted"/>
<name>A0ABY3C555_9GAMM</name>
<feature type="domain" description="PilZ" evidence="1">
    <location>
        <begin position="108"/>
        <end position="184"/>
    </location>
</feature>
<dbReference type="Proteomes" id="UP000733744">
    <property type="component" value="Unassembled WGS sequence"/>
</dbReference>
<reference evidence="2 3" key="1">
    <citation type="journal article" date="2019" name="Antonie Van Leeuwenhoek">
        <title>Description of 'Ca. Methylobacter oryzae' KRF1, a novel species from the environmentally important Methylobacter clade 2.</title>
        <authorList>
            <person name="Khatri K."/>
            <person name="Mohite J.A."/>
            <person name="Pandit P.S."/>
            <person name="Bahulikar R."/>
            <person name="Rahalkar M.C."/>
        </authorList>
    </citation>
    <scope>NUCLEOTIDE SEQUENCE [LARGE SCALE GENOMIC DNA]</scope>
    <source>
        <strain evidence="2 3">KRF1</strain>
    </source>
</reference>